<organism evidence="1 2">
    <name type="scientific">Zalaria obscura</name>
    <dbReference type="NCBI Taxonomy" id="2024903"/>
    <lineage>
        <taxon>Eukaryota</taxon>
        <taxon>Fungi</taxon>
        <taxon>Dikarya</taxon>
        <taxon>Ascomycota</taxon>
        <taxon>Pezizomycotina</taxon>
        <taxon>Dothideomycetes</taxon>
        <taxon>Dothideomycetidae</taxon>
        <taxon>Dothideales</taxon>
        <taxon>Zalariaceae</taxon>
        <taxon>Zalaria</taxon>
    </lineage>
</organism>
<keyword evidence="2" id="KW-1185">Reference proteome</keyword>
<evidence type="ECO:0000313" key="2">
    <source>
        <dbReference type="Proteomes" id="UP001320706"/>
    </source>
</evidence>
<reference evidence="1" key="1">
    <citation type="submission" date="2024-02" db="EMBL/GenBank/DDBJ databases">
        <title>Metagenome Assembled Genome of Zalaria obscura JY119.</title>
        <authorList>
            <person name="Vighnesh L."/>
            <person name="Jagadeeshwari U."/>
            <person name="Venkata Ramana C."/>
            <person name="Sasikala C."/>
        </authorList>
    </citation>
    <scope>NUCLEOTIDE SEQUENCE</scope>
    <source>
        <strain evidence="1">JY119</strain>
    </source>
</reference>
<sequence length="264" mass="29749">MSAAQHLHTSLLRAPVLHILRAAGFHSTRPSVLDTLVNITERYLLLLATTTAQHALLNHNDLSPTLTDVRMALTDCGILVPVHGGAEEEWTERLRRPLDDYDDLPHGAIRRDREIRRREEEDTRDVRDFIRWIVGEQNREIRRIAGLVPEAGTAGTAAAPGATAEGEGLEDYLALLKKKHSKTGEESRYQGTVLGKQAEDRVVKIEGGPVETLREWEERVRTMVLKAQPVVESVESVEREDGRMEDEIVKEEQEQEQDVQMEGS</sequence>
<gene>
    <name evidence="1" type="ORF">M8818_002622</name>
</gene>
<name>A0ACC3SGF7_9PEZI</name>
<dbReference type="EMBL" id="JAMKPW020000011">
    <property type="protein sequence ID" value="KAK8213323.1"/>
    <property type="molecule type" value="Genomic_DNA"/>
</dbReference>
<protein>
    <submittedName>
        <fullName evidence="1">Uncharacterized protein</fullName>
    </submittedName>
</protein>
<evidence type="ECO:0000313" key="1">
    <source>
        <dbReference type="EMBL" id="KAK8213323.1"/>
    </source>
</evidence>
<accession>A0ACC3SGF7</accession>
<comment type="caution">
    <text evidence="1">The sequence shown here is derived from an EMBL/GenBank/DDBJ whole genome shotgun (WGS) entry which is preliminary data.</text>
</comment>
<dbReference type="Proteomes" id="UP001320706">
    <property type="component" value="Unassembled WGS sequence"/>
</dbReference>
<proteinExistence type="predicted"/>